<feature type="transmembrane region" description="Helical" evidence="1">
    <location>
        <begin position="48"/>
        <end position="69"/>
    </location>
</feature>
<protein>
    <recommendedName>
        <fullName evidence="2">Alginate export domain-containing protein</fullName>
    </recommendedName>
</protein>
<evidence type="ECO:0000259" key="2">
    <source>
        <dbReference type="Pfam" id="PF13372"/>
    </source>
</evidence>
<keyword evidence="1" id="KW-0472">Membrane</keyword>
<dbReference type="EMBL" id="LR536450">
    <property type="protein sequence ID" value="VFU10437.1"/>
    <property type="molecule type" value="Genomic_DNA"/>
</dbReference>
<evidence type="ECO:0000313" key="3">
    <source>
        <dbReference type="EMBL" id="VFU10437.1"/>
    </source>
</evidence>
<name>A0A4U8Z536_METTU</name>
<keyword evidence="1" id="KW-1133">Transmembrane helix</keyword>
<keyword evidence="1" id="KW-0812">Transmembrane</keyword>
<dbReference type="InterPro" id="IPR025388">
    <property type="entry name" value="Alginate_export_dom"/>
</dbReference>
<sequence>MLPSLTLPRRSTIAFSPFWPRWLSPQPRQDCAFGQKARASRRKTFASAFARTAVFPLLFLAGALFAPAAHAQYFALGKGAYPLEFYDIDFSYLADPANRTGQLDALHYIPIGIGSEAYLSLGGEFRQQFWSWNNAGHGLRAPLQNTYDLERIVGDIYLHFDRHLAVFFQLARYDAFNRISPSTTDQDRGRIQQGFIELKEPVGPADVTARLGRQEIFLGSGRFVWINDSSNVRTTQDGVRLRARFPNEATLDLAVARPVTSVLDAFSDWDTHSGVFGAAYASQVLLPNQLHLDEYYFYRRNIGAQYVGLTGNEDRHTVGGRVWGAFGPLLYDGDFAYQFGTFNNKAISAFGASTRVLYSFESLPWNPGLQLQTSYFSGGGGPNSKTIGTFSAPFPRPTMLNYAGLETLENLIEVYPAFIVSPTPTFAFRFGPEILWRASRYDAVYVSRATPLPKTMTPTDTAAYIGTNLVATAQWRLAPNITLFGEYLHELAGPAITLAGGHGADVGVIQIDFNF</sequence>
<evidence type="ECO:0000313" key="4">
    <source>
        <dbReference type="Proteomes" id="UP000294360"/>
    </source>
</evidence>
<dbReference type="InterPro" id="IPR053728">
    <property type="entry name" value="Alginate_Permeability_Chnl"/>
</dbReference>
<dbReference type="Pfam" id="PF13372">
    <property type="entry name" value="Alginate_exp"/>
    <property type="match status" value="1"/>
</dbReference>
<gene>
    <name evidence="3" type="ORF">MTUNDRAET4_3550</name>
</gene>
<proteinExistence type="predicted"/>
<dbReference type="KEGG" id="mtun:MTUNDRAET4_3550"/>
<dbReference type="Proteomes" id="UP000294360">
    <property type="component" value="Chromosome"/>
</dbReference>
<reference evidence="3 4" key="1">
    <citation type="submission" date="2019-03" db="EMBL/GenBank/DDBJ databases">
        <authorList>
            <person name="Kox A.R. M."/>
        </authorList>
    </citation>
    <scope>NUCLEOTIDE SEQUENCE [LARGE SCALE GENOMIC DNA]</scope>
    <source>
        <strain evidence="3">MTUNDRAET4 annotated genome</strain>
    </source>
</reference>
<feature type="domain" description="Alginate export" evidence="2">
    <location>
        <begin position="118"/>
        <end position="502"/>
    </location>
</feature>
<dbReference type="Gene3D" id="2.40.160.100">
    <property type="match status" value="1"/>
</dbReference>
<dbReference type="AlphaFoldDB" id="A0A4U8Z536"/>
<accession>A0A4U8Z536</accession>
<organism evidence="3 4">
    <name type="scientific">Methylocella tundrae</name>
    <dbReference type="NCBI Taxonomy" id="227605"/>
    <lineage>
        <taxon>Bacteria</taxon>
        <taxon>Pseudomonadati</taxon>
        <taxon>Pseudomonadota</taxon>
        <taxon>Alphaproteobacteria</taxon>
        <taxon>Hyphomicrobiales</taxon>
        <taxon>Beijerinckiaceae</taxon>
        <taxon>Methylocella</taxon>
    </lineage>
</organism>
<evidence type="ECO:0000256" key="1">
    <source>
        <dbReference type="SAM" id="Phobius"/>
    </source>
</evidence>
<dbReference type="OrthoDB" id="311329at2"/>